<keyword evidence="2" id="KW-1133">Transmembrane helix</keyword>
<reference evidence="4 5" key="1">
    <citation type="submission" date="2015-07" db="EMBL/GenBank/DDBJ databases">
        <title>Draft Genome Sequence of Malassezia furfur CBS1878 and Malassezia pachydermatis CBS1879.</title>
        <authorList>
            <person name="Triana S."/>
            <person name="Ohm R."/>
            <person name="Gonzalez A."/>
            <person name="DeCock H."/>
            <person name="Restrepo S."/>
            <person name="Celis A."/>
        </authorList>
    </citation>
    <scope>NUCLEOTIDE SEQUENCE [LARGE SCALE GENOMIC DNA]</scope>
    <source>
        <strain evidence="4 5">CBS 1879</strain>
    </source>
</reference>
<dbReference type="InterPro" id="IPR040815">
    <property type="entry name" value="Nas2_N"/>
</dbReference>
<evidence type="ECO:0000259" key="3">
    <source>
        <dbReference type="Pfam" id="PF18265"/>
    </source>
</evidence>
<feature type="domain" description="Nas2 N-terminal" evidence="3">
    <location>
        <begin position="11"/>
        <end position="85"/>
    </location>
</feature>
<feature type="transmembrane region" description="Helical" evidence="2">
    <location>
        <begin position="214"/>
        <end position="234"/>
    </location>
</feature>
<feature type="transmembrane region" description="Helical" evidence="2">
    <location>
        <begin position="393"/>
        <end position="414"/>
    </location>
</feature>
<proteinExistence type="predicted"/>
<dbReference type="OrthoDB" id="5586934at2759"/>
<dbReference type="GO" id="GO:0005634">
    <property type="term" value="C:nucleus"/>
    <property type="evidence" value="ECO:0007669"/>
    <property type="project" value="TreeGrafter"/>
</dbReference>
<dbReference type="AlphaFoldDB" id="A0A0M9VNG0"/>
<comment type="caution">
    <text evidence="4">The sequence shown here is derived from an EMBL/GenBank/DDBJ whole genome shotgun (WGS) entry which is preliminary data.</text>
</comment>
<organism evidence="4 5">
    <name type="scientific">Malassezia pachydermatis</name>
    <dbReference type="NCBI Taxonomy" id="77020"/>
    <lineage>
        <taxon>Eukaryota</taxon>
        <taxon>Fungi</taxon>
        <taxon>Dikarya</taxon>
        <taxon>Basidiomycota</taxon>
        <taxon>Ustilaginomycotina</taxon>
        <taxon>Malasseziomycetes</taxon>
        <taxon>Malasseziales</taxon>
        <taxon>Malasseziaceae</taxon>
        <taxon>Malassezia</taxon>
    </lineage>
</organism>
<dbReference type="InterPro" id="IPR035269">
    <property type="entry name" value="PSMD9"/>
</dbReference>
<dbReference type="SUPFAM" id="SSF50156">
    <property type="entry name" value="PDZ domain-like"/>
    <property type="match status" value="1"/>
</dbReference>
<keyword evidence="2" id="KW-0812">Transmembrane</keyword>
<feature type="transmembrane region" description="Helical" evidence="2">
    <location>
        <begin position="313"/>
        <end position="334"/>
    </location>
</feature>
<feature type="transmembrane region" description="Helical" evidence="2">
    <location>
        <begin position="271"/>
        <end position="292"/>
    </location>
</feature>
<evidence type="ECO:0000256" key="1">
    <source>
        <dbReference type="ARBA" id="ARBA00023186"/>
    </source>
</evidence>
<dbReference type="GO" id="GO:0070682">
    <property type="term" value="P:proteasome regulatory particle assembly"/>
    <property type="evidence" value="ECO:0007669"/>
    <property type="project" value="InterPro"/>
</dbReference>
<keyword evidence="5" id="KW-1185">Reference proteome</keyword>
<dbReference type="Pfam" id="PF18265">
    <property type="entry name" value="Nas2_N"/>
    <property type="match status" value="1"/>
</dbReference>
<dbReference type="GeneID" id="28726528"/>
<protein>
    <submittedName>
        <fullName evidence="4">Conserved hypothetiocal protein</fullName>
    </submittedName>
</protein>
<sequence>MDIQARNDALQVEEQRRRLDAELQRQRAILAQNQATMTSPLLDEQGFPRADLDLPAIRAARQAIHRLTNDRHALDEKLRTLLAHAWPSTPAASTPPSATAHAIKTAKHDGIMARPIAVRSVAANSPAAQCGLQAGDELVRWGSIYPVSSEHFHEISALVKEGESIAIESRWDNWGLKLANILSYFLFASSNVYSGLSGHHIGGPVTTYLTPAPWLFGVWSVINTLFLGLLVYQFWPSGHKTVVESLQWRFPALFVLNSLCSMFYSVHGSRVANLVAFGILCLVAGTVSHLYGKLRMGPEPRNWCDLLFIHLPISLYHGFIVIMFFVAAFAVAGVDTHTHKAGTVTKILVFLTLFFLESTAAGYVFYGNGDIAGAVVISLGLLAIAQEQQSSRFIHWSALIFFGISFIAVLRALATAIQDQRSALHENAGTDEEQAPLVQ</sequence>
<dbReference type="STRING" id="77020.A0A0M9VNG0"/>
<evidence type="ECO:0000313" key="5">
    <source>
        <dbReference type="Proteomes" id="UP000037751"/>
    </source>
</evidence>
<dbReference type="EMBL" id="LGAV01000006">
    <property type="protein sequence ID" value="KOS13319.1"/>
    <property type="molecule type" value="Genomic_DNA"/>
</dbReference>
<dbReference type="VEuPathDB" id="FungiDB:Malapachy_0120"/>
<keyword evidence="2" id="KW-0472">Membrane</keyword>
<dbReference type="Proteomes" id="UP000037751">
    <property type="component" value="Unassembled WGS sequence"/>
</dbReference>
<feature type="transmembrane region" description="Helical" evidence="2">
    <location>
        <begin position="346"/>
        <end position="366"/>
    </location>
</feature>
<dbReference type="InterPro" id="IPR036034">
    <property type="entry name" value="PDZ_sf"/>
</dbReference>
<gene>
    <name evidence="4" type="ORF">Malapachy_0120</name>
</gene>
<feature type="transmembrane region" description="Helical" evidence="2">
    <location>
        <begin position="246"/>
        <end position="265"/>
    </location>
</feature>
<dbReference type="PANTHER" id="PTHR12651:SF1">
    <property type="entry name" value="26S PROTEASOME NON-ATPASE REGULATORY SUBUNIT 9"/>
    <property type="match status" value="1"/>
</dbReference>
<dbReference type="GO" id="GO:0005737">
    <property type="term" value="C:cytoplasm"/>
    <property type="evidence" value="ECO:0007669"/>
    <property type="project" value="TreeGrafter"/>
</dbReference>
<keyword evidence="1" id="KW-0143">Chaperone</keyword>
<dbReference type="Gene3D" id="6.10.140.1710">
    <property type="match status" value="1"/>
</dbReference>
<name>A0A0M9VNG0_9BASI</name>
<evidence type="ECO:0000313" key="4">
    <source>
        <dbReference type="EMBL" id="KOS13319.1"/>
    </source>
</evidence>
<dbReference type="Gene3D" id="2.30.42.10">
    <property type="match status" value="1"/>
</dbReference>
<dbReference type="PANTHER" id="PTHR12651">
    <property type="entry name" value="26S PROTEASOME NON-ATPASE REGULATORY SUBUNIT 9"/>
    <property type="match status" value="1"/>
</dbReference>
<dbReference type="RefSeq" id="XP_017990951.1">
    <property type="nucleotide sequence ID" value="XM_018134653.1"/>
</dbReference>
<accession>A0A0M9VNG0</accession>
<evidence type="ECO:0000256" key="2">
    <source>
        <dbReference type="SAM" id="Phobius"/>
    </source>
</evidence>